<evidence type="ECO:0000313" key="1">
    <source>
        <dbReference type="EMBL" id="AXE17591.1"/>
    </source>
</evidence>
<proteinExistence type="predicted"/>
<accession>A0A344TG20</accession>
<protein>
    <submittedName>
        <fullName evidence="1">Uncharacterized protein</fullName>
    </submittedName>
</protein>
<keyword evidence="2" id="KW-1185">Reference proteome</keyword>
<dbReference type="RefSeq" id="WP_114066376.1">
    <property type="nucleotide sequence ID" value="NZ_CP030850.1"/>
</dbReference>
<organism evidence="1 2">
    <name type="scientific">Runella rosea</name>
    <dbReference type="NCBI Taxonomy" id="2259595"/>
    <lineage>
        <taxon>Bacteria</taxon>
        <taxon>Pseudomonadati</taxon>
        <taxon>Bacteroidota</taxon>
        <taxon>Cytophagia</taxon>
        <taxon>Cytophagales</taxon>
        <taxon>Spirosomataceae</taxon>
        <taxon>Runella</taxon>
    </lineage>
</organism>
<evidence type="ECO:0000313" key="2">
    <source>
        <dbReference type="Proteomes" id="UP000251993"/>
    </source>
</evidence>
<gene>
    <name evidence="1" type="ORF">DR864_07520</name>
</gene>
<dbReference type="AlphaFoldDB" id="A0A344TG20"/>
<dbReference type="EMBL" id="CP030850">
    <property type="protein sequence ID" value="AXE17591.1"/>
    <property type="molecule type" value="Genomic_DNA"/>
</dbReference>
<name>A0A344TG20_9BACT</name>
<dbReference type="OrthoDB" id="893763at2"/>
<dbReference type="Proteomes" id="UP000251993">
    <property type="component" value="Chromosome"/>
</dbReference>
<dbReference type="KEGG" id="run:DR864_07520"/>
<reference evidence="1 2" key="1">
    <citation type="submission" date="2018-07" db="EMBL/GenBank/DDBJ databases">
        <title>Genome sequencing of Runella.</title>
        <authorList>
            <person name="Baek M.-G."/>
            <person name="Yi H."/>
        </authorList>
    </citation>
    <scope>NUCLEOTIDE SEQUENCE [LARGE SCALE GENOMIC DNA]</scope>
    <source>
        <strain evidence="1 2">HYN0085</strain>
    </source>
</reference>
<sequence length="145" mass="16789">MKRIKLDDLERKLPFREPEGYFEKLPSTVQTRIYEQIAEKETSFTVSWSWKRTALLGAAASVVGVLLWVTYPQKQLSLGEETLSQVSDDEIITYLKDNHITQQEMVEEPQINETYAGEDVLLQQLNVNDEDLRKAIQEEDLEEAI</sequence>